<evidence type="ECO:0000256" key="1">
    <source>
        <dbReference type="ARBA" id="ARBA00010456"/>
    </source>
</evidence>
<dbReference type="EMBL" id="UPPP01000071">
    <property type="protein sequence ID" value="VBB07091.1"/>
    <property type="molecule type" value="Genomic_DNA"/>
</dbReference>
<dbReference type="SUPFAM" id="SSF53167">
    <property type="entry name" value="Purine and uridine phosphorylases"/>
    <property type="match status" value="1"/>
</dbReference>
<dbReference type="GO" id="GO:0005829">
    <property type="term" value="C:cytosol"/>
    <property type="evidence" value="ECO:0007669"/>
    <property type="project" value="TreeGrafter"/>
</dbReference>
<dbReference type="NCBIfam" id="TIGR00107">
    <property type="entry name" value="deoD"/>
    <property type="match status" value="1"/>
</dbReference>
<keyword evidence="8" id="KW-1185">Reference proteome</keyword>
<dbReference type="NCBIfam" id="NF004489">
    <property type="entry name" value="PRK05819.1"/>
    <property type="match status" value="1"/>
</dbReference>
<keyword evidence="3 5" id="KW-0808">Transferase</keyword>
<comment type="catalytic activity">
    <reaction evidence="4">
        <text>uridine + phosphate = alpha-D-ribose 1-phosphate + uracil</text>
        <dbReference type="Rhea" id="RHEA:24388"/>
        <dbReference type="ChEBI" id="CHEBI:16704"/>
        <dbReference type="ChEBI" id="CHEBI:17568"/>
        <dbReference type="ChEBI" id="CHEBI:43474"/>
        <dbReference type="ChEBI" id="CHEBI:57720"/>
        <dbReference type="EC" id="2.4.2.3"/>
    </reaction>
</comment>
<dbReference type="Gene3D" id="3.40.50.1580">
    <property type="entry name" value="Nucleoside phosphorylase domain"/>
    <property type="match status" value="1"/>
</dbReference>
<feature type="binding site" description="in other chain" evidence="5">
    <location>
        <begin position="180"/>
        <end position="182"/>
    </location>
    <ligand>
        <name>a purine D-ribonucleoside</name>
        <dbReference type="ChEBI" id="CHEBI:142355"/>
        <note>ligand shared between dimeric partners</note>
    </ligand>
</feature>
<feature type="binding site" description="in other chain" evidence="5">
    <location>
        <position position="20"/>
    </location>
    <ligand>
        <name>phosphate</name>
        <dbReference type="ChEBI" id="CHEBI:43474"/>
        <note>ligand shared between dimeric partners</note>
    </ligand>
</feature>
<comment type="catalytic activity">
    <reaction evidence="5">
        <text>a purine 2'-deoxy-D-ribonucleoside + phosphate = a purine nucleobase + 2-deoxy-alpha-D-ribose 1-phosphate</text>
        <dbReference type="Rhea" id="RHEA:36431"/>
        <dbReference type="ChEBI" id="CHEBI:26386"/>
        <dbReference type="ChEBI" id="CHEBI:43474"/>
        <dbReference type="ChEBI" id="CHEBI:57259"/>
        <dbReference type="ChEBI" id="CHEBI:142361"/>
        <dbReference type="EC" id="2.4.2.1"/>
    </reaction>
</comment>
<feature type="binding site" description="in other chain" evidence="5">
    <location>
        <begin position="87"/>
        <end position="90"/>
    </location>
    <ligand>
        <name>phosphate</name>
        <dbReference type="ChEBI" id="CHEBI:43474"/>
        <note>ligand shared between dimeric partners</note>
    </ligand>
</feature>
<dbReference type="InterPro" id="IPR000845">
    <property type="entry name" value="Nucleoside_phosphorylase_d"/>
</dbReference>
<dbReference type="InterPro" id="IPR004402">
    <property type="entry name" value="DeoD-type"/>
</dbReference>
<dbReference type="GO" id="GO:0006152">
    <property type="term" value="P:purine nucleoside catabolic process"/>
    <property type="evidence" value="ECO:0007669"/>
    <property type="project" value="TreeGrafter"/>
</dbReference>
<evidence type="ECO:0000256" key="3">
    <source>
        <dbReference type="ARBA" id="ARBA00022679"/>
    </source>
</evidence>
<keyword evidence="2 5" id="KW-0328">Glycosyltransferase</keyword>
<feature type="domain" description="Nucleoside phosphorylase" evidence="6">
    <location>
        <begin position="16"/>
        <end position="223"/>
    </location>
</feature>
<comment type="subunit">
    <text evidence="5">Homohexamer; trimer of homodimers.</text>
</comment>
<feature type="active site" description="Proton donor" evidence="5">
    <location>
        <position position="205"/>
    </location>
</feature>
<dbReference type="Pfam" id="PF01048">
    <property type="entry name" value="PNP_UDP_1"/>
    <property type="match status" value="1"/>
</dbReference>
<feature type="binding site" evidence="5">
    <location>
        <position position="4"/>
    </location>
    <ligand>
        <name>a purine D-ribonucleoside</name>
        <dbReference type="ChEBI" id="CHEBI:142355"/>
        <note>ligand shared between dimeric partners</note>
    </ligand>
</feature>
<comment type="catalytic activity">
    <reaction evidence="5">
        <text>a purine D-ribonucleoside + phosphate = a purine nucleobase + alpha-D-ribose 1-phosphate</text>
        <dbReference type="Rhea" id="RHEA:19805"/>
        <dbReference type="ChEBI" id="CHEBI:26386"/>
        <dbReference type="ChEBI" id="CHEBI:43474"/>
        <dbReference type="ChEBI" id="CHEBI:57720"/>
        <dbReference type="ChEBI" id="CHEBI:142355"/>
        <dbReference type="EC" id="2.4.2.1"/>
    </reaction>
</comment>
<dbReference type="InterPro" id="IPR035994">
    <property type="entry name" value="Nucleoside_phosphorylase_sf"/>
</dbReference>
<dbReference type="Proteomes" id="UP000277811">
    <property type="component" value="Unassembled WGS sequence"/>
</dbReference>
<dbReference type="EC" id="2.4.2.1" evidence="5"/>
<dbReference type="HAMAP" id="MF_01627">
    <property type="entry name" value="Pur_nucleosid_phosp"/>
    <property type="match status" value="1"/>
</dbReference>
<evidence type="ECO:0000256" key="2">
    <source>
        <dbReference type="ARBA" id="ARBA00022676"/>
    </source>
</evidence>
<dbReference type="CDD" id="cd09006">
    <property type="entry name" value="PNP_EcPNPI-like"/>
    <property type="match status" value="1"/>
</dbReference>
<accession>A0A498R6V7</accession>
<comment type="function">
    <text evidence="5">Catalyzes the reversible phosphorolytic breakdown of the N-glycosidic bond in the beta-(deoxy)ribonucleoside molecules, with the formation of the corresponding free purine bases and pentose-1-phosphate.</text>
</comment>
<proteinExistence type="inferred from homology"/>
<dbReference type="GO" id="GO:0004731">
    <property type="term" value="F:purine-nucleoside phosphorylase activity"/>
    <property type="evidence" value="ECO:0007669"/>
    <property type="project" value="UniProtKB-UniRule"/>
</dbReference>
<gene>
    <name evidence="5" type="primary">deoD</name>
    <name evidence="7" type="ORF">LUCI_2335</name>
</gene>
<reference evidence="7 8" key="1">
    <citation type="submission" date="2018-06" db="EMBL/GenBank/DDBJ databases">
        <authorList>
            <person name="Strepis N."/>
        </authorList>
    </citation>
    <scope>NUCLEOTIDE SEQUENCE [LARGE SCALE GENOMIC DNA]</scope>
    <source>
        <strain evidence="7">LUCI</strain>
    </source>
</reference>
<organism evidence="7 8">
    <name type="scientific">Lucifera butyrica</name>
    <dbReference type="NCBI Taxonomy" id="1351585"/>
    <lineage>
        <taxon>Bacteria</taxon>
        <taxon>Bacillati</taxon>
        <taxon>Bacillota</taxon>
        <taxon>Negativicutes</taxon>
        <taxon>Veillonellales</taxon>
        <taxon>Veillonellaceae</taxon>
        <taxon>Lucifera</taxon>
    </lineage>
</organism>
<dbReference type="AlphaFoldDB" id="A0A498R6V7"/>
<feature type="binding site" evidence="5">
    <location>
        <position position="43"/>
    </location>
    <ligand>
        <name>phosphate</name>
        <dbReference type="ChEBI" id="CHEBI:43474"/>
        <note>ligand shared between dimeric partners</note>
    </ligand>
</feature>
<dbReference type="OrthoDB" id="9772602at2"/>
<evidence type="ECO:0000313" key="8">
    <source>
        <dbReference type="Proteomes" id="UP000277811"/>
    </source>
</evidence>
<name>A0A498R6V7_9FIRM</name>
<evidence type="ECO:0000313" key="7">
    <source>
        <dbReference type="EMBL" id="VBB07091.1"/>
    </source>
</evidence>
<evidence type="ECO:0000256" key="5">
    <source>
        <dbReference type="HAMAP-Rule" id="MF_01627"/>
    </source>
</evidence>
<dbReference type="GO" id="GO:0004850">
    <property type="term" value="F:uridine phosphorylase activity"/>
    <property type="evidence" value="ECO:0007669"/>
    <property type="project" value="UniProtKB-EC"/>
</dbReference>
<feature type="binding site" description="in other chain" evidence="5">
    <location>
        <begin position="204"/>
        <end position="205"/>
    </location>
    <ligand>
        <name>a purine D-ribonucleoside</name>
        <dbReference type="ChEBI" id="CHEBI:142355"/>
        <note>ligand shared between dimeric partners</note>
    </ligand>
</feature>
<feature type="site" description="Important for catalytic activity" evidence="5">
    <location>
        <position position="218"/>
    </location>
</feature>
<dbReference type="RefSeq" id="WP_122628036.1">
    <property type="nucleotide sequence ID" value="NZ_UPPP01000071.1"/>
</dbReference>
<evidence type="ECO:0000259" key="6">
    <source>
        <dbReference type="Pfam" id="PF01048"/>
    </source>
</evidence>
<dbReference type="PANTHER" id="PTHR43691">
    <property type="entry name" value="URIDINE PHOSPHORYLASE"/>
    <property type="match status" value="1"/>
</dbReference>
<dbReference type="PANTHER" id="PTHR43691:SF11">
    <property type="entry name" value="FI09636P-RELATED"/>
    <property type="match status" value="1"/>
</dbReference>
<dbReference type="PROSITE" id="PS01232">
    <property type="entry name" value="PNP_UDP_1"/>
    <property type="match status" value="1"/>
</dbReference>
<comment type="similarity">
    <text evidence="1 5">Belongs to the PNP/UDP phosphorylase family.</text>
</comment>
<protein>
    <recommendedName>
        <fullName evidence="5">Purine nucleoside phosphorylase DeoD-type</fullName>
        <shortName evidence="5">PNP</shortName>
        <ecNumber evidence="5">2.4.2.1</ecNumber>
    </recommendedName>
</protein>
<sequence>MSIHIEANPGDIAESILLPGDPLRAQYIAENFLTDAVCYNKVRGMYGYTGLYKGKRVSVQGTGMGMPSASIYIHELINEYHVKRLIRVGTCGSISPSLHNRDTILAMGSSTNSGMSALRFGPITYSATADFELLHKAYTQAAELGINVVVGNVFADDLFYNDRLMEQVKLLSGYGVLAIDMESYELFVVAAKLGVKALTILTVSDEILTGAKTTALERQTSFQDMIRLALETI</sequence>
<evidence type="ECO:0000256" key="4">
    <source>
        <dbReference type="ARBA" id="ARBA00048447"/>
    </source>
</evidence>
<dbReference type="InterPro" id="IPR018016">
    <property type="entry name" value="Nucleoside_phosphorylase_CS"/>
</dbReference>
<feature type="binding site" description="in other chain" evidence="5">
    <location>
        <position position="24"/>
    </location>
    <ligand>
        <name>phosphate</name>
        <dbReference type="ChEBI" id="CHEBI:43474"/>
        <note>ligand shared between dimeric partners</note>
    </ligand>
</feature>